<dbReference type="Proteomes" id="UP000291084">
    <property type="component" value="Chromosome 4"/>
</dbReference>
<evidence type="ECO:0000259" key="7">
    <source>
        <dbReference type="PROSITE" id="PS51456"/>
    </source>
</evidence>
<reference evidence="8 9" key="1">
    <citation type="journal article" date="2015" name="Sci. Rep.">
        <title>The power of single molecule real-time sequencing technology in the de novo assembly of a eukaryotic genome.</title>
        <authorList>
            <person name="Sakai H."/>
            <person name="Naito K."/>
            <person name="Ogiso-Tanaka E."/>
            <person name="Takahashi Y."/>
            <person name="Iseki K."/>
            <person name="Muto C."/>
            <person name="Satou K."/>
            <person name="Teruya K."/>
            <person name="Shiroma A."/>
            <person name="Shimoji M."/>
            <person name="Hirano T."/>
            <person name="Itoh T."/>
            <person name="Kaga A."/>
            <person name="Tomooka N."/>
        </authorList>
    </citation>
    <scope>NUCLEOTIDE SEQUENCE [LARGE SCALE GENOMIC DNA]</scope>
    <source>
        <strain evidence="9">cv. Shumari</strain>
    </source>
</reference>
<dbReference type="PANTHER" id="PTHR13140">
    <property type="entry name" value="MYOSIN"/>
    <property type="match status" value="1"/>
</dbReference>
<dbReference type="SUPFAM" id="SSF52540">
    <property type="entry name" value="P-loop containing nucleoside triphosphate hydrolases"/>
    <property type="match status" value="1"/>
</dbReference>
<accession>A0A0S3RST1</accession>
<evidence type="ECO:0000256" key="3">
    <source>
        <dbReference type="ARBA" id="ARBA00023123"/>
    </source>
</evidence>
<dbReference type="GO" id="GO:0007015">
    <property type="term" value="P:actin filament organization"/>
    <property type="evidence" value="ECO:0007669"/>
    <property type="project" value="TreeGrafter"/>
</dbReference>
<dbReference type="InterPro" id="IPR057535">
    <property type="entry name" value="MYO1-3_N_SH3"/>
</dbReference>
<keyword evidence="2" id="KW-0067">ATP-binding</keyword>
<protein>
    <recommendedName>
        <fullName evidence="7">Myosin motor domain-containing protein</fullName>
    </recommendedName>
</protein>
<feature type="domain" description="Myosin motor" evidence="7">
    <location>
        <begin position="52"/>
        <end position="127"/>
    </location>
</feature>
<dbReference type="GO" id="GO:0051015">
    <property type="term" value="F:actin filament binding"/>
    <property type="evidence" value="ECO:0007669"/>
    <property type="project" value="TreeGrafter"/>
</dbReference>
<dbReference type="AlphaFoldDB" id="A0A0S3RST1"/>
<name>A0A0S3RST1_PHAAN</name>
<evidence type="ECO:0000256" key="1">
    <source>
        <dbReference type="ARBA" id="ARBA00022741"/>
    </source>
</evidence>
<keyword evidence="4" id="KW-0505">Motor protein</keyword>
<keyword evidence="9" id="KW-1185">Reference proteome</keyword>
<gene>
    <name evidence="8" type="primary">Vigan.04G085700</name>
    <name evidence="8" type="ORF">VIGAN_04085700</name>
</gene>
<comment type="caution">
    <text evidence="6">Lacks conserved residue(s) required for the propagation of feature annotation.</text>
</comment>
<proteinExistence type="inferred from homology"/>
<dbReference type="GO" id="GO:0000146">
    <property type="term" value="F:microfilament motor activity"/>
    <property type="evidence" value="ECO:0007669"/>
    <property type="project" value="TreeGrafter"/>
</dbReference>
<dbReference type="GO" id="GO:0016459">
    <property type="term" value="C:myosin complex"/>
    <property type="evidence" value="ECO:0007669"/>
    <property type="project" value="UniProtKB-KW"/>
</dbReference>
<dbReference type="GO" id="GO:0005524">
    <property type="term" value="F:ATP binding"/>
    <property type="evidence" value="ECO:0007669"/>
    <property type="project" value="UniProtKB-KW"/>
</dbReference>
<keyword evidence="1" id="KW-0547">Nucleotide-binding</keyword>
<dbReference type="Gene3D" id="3.40.850.10">
    <property type="entry name" value="Kinesin motor domain"/>
    <property type="match status" value="1"/>
</dbReference>
<organism evidence="8 9">
    <name type="scientific">Vigna angularis var. angularis</name>
    <dbReference type="NCBI Taxonomy" id="157739"/>
    <lineage>
        <taxon>Eukaryota</taxon>
        <taxon>Viridiplantae</taxon>
        <taxon>Streptophyta</taxon>
        <taxon>Embryophyta</taxon>
        <taxon>Tracheophyta</taxon>
        <taxon>Spermatophyta</taxon>
        <taxon>Magnoliopsida</taxon>
        <taxon>eudicotyledons</taxon>
        <taxon>Gunneridae</taxon>
        <taxon>Pentapetalae</taxon>
        <taxon>rosids</taxon>
        <taxon>fabids</taxon>
        <taxon>Fabales</taxon>
        <taxon>Fabaceae</taxon>
        <taxon>Papilionoideae</taxon>
        <taxon>50 kb inversion clade</taxon>
        <taxon>NPAAA clade</taxon>
        <taxon>indigoferoid/millettioid clade</taxon>
        <taxon>Phaseoleae</taxon>
        <taxon>Vigna</taxon>
    </lineage>
</organism>
<sequence length="127" mass="14434">MLPLWLQLPNVDWELVKIITTYGAESVISLPDGKVLKVKEDNLVPAIPDILNGVDDLMELSYLNVPADLFILQYRYNQDMIYTKAGPVLVAVNRFKKFLSLVMTILKPTSVRQLKVVMFMQLPTQPS</sequence>
<dbReference type="EMBL" id="AP015037">
    <property type="protein sequence ID" value="BAT83669.1"/>
    <property type="molecule type" value="Genomic_DNA"/>
</dbReference>
<evidence type="ECO:0000256" key="2">
    <source>
        <dbReference type="ARBA" id="ARBA00022840"/>
    </source>
</evidence>
<dbReference type="PANTHER" id="PTHR13140:SF780">
    <property type="entry name" value="MYOSIN-1"/>
    <property type="match status" value="1"/>
</dbReference>
<evidence type="ECO:0000313" key="9">
    <source>
        <dbReference type="Proteomes" id="UP000291084"/>
    </source>
</evidence>
<dbReference type="PROSITE" id="PS51456">
    <property type="entry name" value="MYOSIN_MOTOR"/>
    <property type="match status" value="1"/>
</dbReference>
<dbReference type="GO" id="GO:0016020">
    <property type="term" value="C:membrane"/>
    <property type="evidence" value="ECO:0007669"/>
    <property type="project" value="TreeGrafter"/>
</dbReference>
<evidence type="ECO:0000256" key="4">
    <source>
        <dbReference type="ARBA" id="ARBA00023175"/>
    </source>
</evidence>
<evidence type="ECO:0000256" key="5">
    <source>
        <dbReference type="ARBA" id="ARBA00023203"/>
    </source>
</evidence>
<evidence type="ECO:0000313" key="8">
    <source>
        <dbReference type="EMBL" id="BAT83669.1"/>
    </source>
</evidence>
<dbReference type="Pfam" id="PF25369">
    <property type="entry name" value="SH3_VIII-1_N"/>
    <property type="match status" value="1"/>
</dbReference>
<keyword evidence="3 6" id="KW-0518">Myosin</keyword>
<comment type="similarity">
    <text evidence="6">Belongs to the TRAFAC class myosin-kinesin ATPase superfamily. Myosin family.</text>
</comment>
<dbReference type="InterPro" id="IPR027417">
    <property type="entry name" value="P-loop_NTPase"/>
</dbReference>
<keyword evidence="5 6" id="KW-0009">Actin-binding</keyword>
<dbReference type="InterPro" id="IPR001609">
    <property type="entry name" value="Myosin_head_motor_dom-like"/>
</dbReference>
<dbReference type="InterPro" id="IPR036961">
    <property type="entry name" value="Kinesin_motor_dom_sf"/>
</dbReference>
<evidence type="ECO:0000256" key="6">
    <source>
        <dbReference type="PROSITE-ProRule" id="PRU00782"/>
    </source>
</evidence>
<dbReference type="GO" id="GO:0005737">
    <property type="term" value="C:cytoplasm"/>
    <property type="evidence" value="ECO:0007669"/>
    <property type="project" value="TreeGrafter"/>
</dbReference>